<organism evidence="9 10">
    <name type="scientific">Pilimelia columellifera subsp. columellifera</name>
    <dbReference type="NCBI Taxonomy" id="706583"/>
    <lineage>
        <taxon>Bacteria</taxon>
        <taxon>Bacillati</taxon>
        <taxon>Actinomycetota</taxon>
        <taxon>Actinomycetes</taxon>
        <taxon>Micromonosporales</taxon>
        <taxon>Micromonosporaceae</taxon>
        <taxon>Pilimelia</taxon>
    </lineage>
</organism>
<comment type="caution">
    <text evidence="9">The sequence shown here is derived from an EMBL/GenBank/DDBJ whole genome shotgun (WGS) entry which is preliminary data.</text>
</comment>
<dbReference type="RefSeq" id="WP_344169809.1">
    <property type="nucleotide sequence ID" value="NZ_BAAARY010000004.1"/>
</dbReference>
<dbReference type="Gene3D" id="1.10.510.10">
    <property type="entry name" value="Transferase(Phosphotransferase) domain 1"/>
    <property type="match status" value="1"/>
</dbReference>
<keyword evidence="1" id="KW-0808">Transferase</keyword>
<reference evidence="9 10" key="1">
    <citation type="journal article" date="2019" name="Int. J. Syst. Evol. Microbiol.">
        <title>The Global Catalogue of Microorganisms (GCM) 10K type strain sequencing project: providing services to taxonomists for standard genome sequencing and annotation.</title>
        <authorList>
            <consortium name="The Broad Institute Genomics Platform"/>
            <consortium name="The Broad Institute Genome Sequencing Center for Infectious Disease"/>
            <person name="Wu L."/>
            <person name="Ma J."/>
        </authorList>
    </citation>
    <scope>NUCLEOTIDE SEQUENCE [LARGE SCALE GENOMIC DNA]</scope>
    <source>
        <strain evidence="9 10">JCM 3367</strain>
    </source>
</reference>
<keyword evidence="7" id="KW-1133">Transmembrane helix</keyword>
<dbReference type="Gene3D" id="3.30.200.20">
    <property type="entry name" value="Phosphorylase Kinase, domain 1"/>
    <property type="match status" value="1"/>
</dbReference>
<evidence type="ECO:0000256" key="4">
    <source>
        <dbReference type="ARBA" id="ARBA00022840"/>
    </source>
</evidence>
<evidence type="ECO:0000256" key="6">
    <source>
        <dbReference type="SAM" id="MobiDB-lite"/>
    </source>
</evidence>
<dbReference type="PROSITE" id="PS50011">
    <property type="entry name" value="PROTEIN_KINASE_DOM"/>
    <property type="match status" value="1"/>
</dbReference>
<dbReference type="CDD" id="cd14014">
    <property type="entry name" value="STKc_PknB_like"/>
    <property type="match status" value="1"/>
</dbReference>
<dbReference type="Proteomes" id="UP001499978">
    <property type="component" value="Unassembled WGS sequence"/>
</dbReference>
<sequence>MEALRSADPDSIGPYHLLGRLGEGGMGTVFLGRRDGAGPRVAIKVIRPSLAVEPEFRRRFQREVEQARQVPPFCTAEVLDADPDAELPYLVVEYVNGPTLASVIAEHGPLTPANLHGLSIGVATALTAIHGVGIVHRDLKPANVLLAPGSPKVIDFGIARGLHVTQSLTEANQLVGSIAYMAPERFADGRPTMASDIFAWGVIVAYAGAGRLPFPGDSTAGIVARILGGQPDLAGLSAPLRPLVAAALATDPAQRPTARELVNHLISGAAHQTLDVGRLIDRDQIVGGSETPPTPPPTQPPPPTPAAPATRRRGAGRGLIITLNVAVLAMTALVAALVAGVIRIPPALVPVGAAGEGGGGSSVAPSPAPAGPPSASAPGVPADAELLVRDQLTVPGHWIAQSLKQWRCDFGDGSLSVYMDTTGSYRCRGPYQPAEDVGAFVDVTLVAPGSCAGVWFRFYDNRGYALRVCPEKLQLVAHEQARVEPLRAFRLNSPIATGVTARIGVVARGERLVSYRDGVVVGETRDATFIRGNVVLGLFQTDAPEESGLPTKVRFDDIEIWKIFPGAPQTGTSRRPHVDNQTRGGPAAVPARARPAVGIRTSARPALPADRA</sequence>
<dbReference type="Pfam" id="PF00069">
    <property type="entry name" value="Pkinase"/>
    <property type="match status" value="1"/>
</dbReference>
<dbReference type="InterPro" id="IPR000719">
    <property type="entry name" value="Prot_kinase_dom"/>
</dbReference>
<keyword evidence="10" id="KW-1185">Reference proteome</keyword>
<dbReference type="SUPFAM" id="SSF56112">
    <property type="entry name" value="Protein kinase-like (PK-like)"/>
    <property type="match status" value="1"/>
</dbReference>
<dbReference type="PROSITE" id="PS00108">
    <property type="entry name" value="PROTEIN_KINASE_ST"/>
    <property type="match status" value="1"/>
</dbReference>
<dbReference type="SMART" id="SM00220">
    <property type="entry name" value="S_TKc"/>
    <property type="match status" value="1"/>
</dbReference>
<keyword evidence="4 5" id="KW-0067">ATP-binding</keyword>
<evidence type="ECO:0000256" key="2">
    <source>
        <dbReference type="ARBA" id="ARBA00022741"/>
    </source>
</evidence>
<evidence type="ECO:0000256" key="1">
    <source>
        <dbReference type="ARBA" id="ARBA00022679"/>
    </source>
</evidence>
<dbReference type="InterPro" id="IPR008271">
    <property type="entry name" value="Ser/Thr_kinase_AS"/>
</dbReference>
<name>A0ABN3NAE9_9ACTN</name>
<dbReference type="PROSITE" id="PS00107">
    <property type="entry name" value="PROTEIN_KINASE_ATP"/>
    <property type="match status" value="1"/>
</dbReference>
<keyword evidence="2 5" id="KW-0547">Nucleotide-binding</keyword>
<protein>
    <recommendedName>
        <fullName evidence="8">Protein kinase domain-containing protein</fullName>
    </recommendedName>
</protein>
<proteinExistence type="predicted"/>
<evidence type="ECO:0000313" key="9">
    <source>
        <dbReference type="EMBL" id="GAA2517668.1"/>
    </source>
</evidence>
<feature type="domain" description="Protein kinase" evidence="8">
    <location>
        <begin position="15"/>
        <end position="274"/>
    </location>
</feature>
<dbReference type="PANTHER" id="PTHR43289">
    <property type="entry name" value="MITOGEN-ACTIVATED PROTEIN KINASE KINASE KINASE 20-RELATED"/>
    <property type="match status" value="1"/>
</dbReference>
<keyword evidence="7" id="KW-0812">Transmembrane</keyword>
<evidence type="ECO:0000256" key="5">
    <source>
        <dbReference type="PROSITE-ProRule" id="PRU10141"/>
    </source>
</evidence>
<dbReference type="PANTHER" id="PTHR43289:SF34">
    <property type="entry name" value="SERINE_THREONINE-PROTEIN KINASE YBDM-RELATED"/>
    <property type="match status" value="1"/>
</dbReference>
<gene>
    <name evidence="9" type="ORF">GCM10010201_13150</name>
</gene>
<dbReference type="InterPro" id="IPR017441">
    <property type="entry name" value="Protein_kinase_ATP_BS"/>
</dbReference>
<evidence type="ECO:0000256" key="3">
    <source>
        <dbReference type="ARBA" id="ARBA00022777"/>
    </source>
</evidence>
<evidence type="ECO:0000313" key="10">
    <source>
        <dbReference type="Proteomes" id="UP001499978"/>
    </source>
</evidence>
<feature type="region of interest" description="Disordered" evidence="6">
    <location>
        <begin position="285"/>
        <end position="311"/>
    </location>
</feature>
<feature type="binding site" evidence="5">
    <location>
        <position position="44"/>
    </location>
    <ligand>
        <name>ATP</name>
        <dbReference type="ChEBI" id="CHEBI:30616"/>
    </ligand>
</feature>
<evidence type="ECO:0000259" key="8">
    <source>
        <dbReference type="PROSITE" id="PS50011"/>
    </source>
</evidence>
<feature type="region of interest" description="Disordered" evidence="6">
    <location>
        <begin position="355"/>
        <end position="379"/>
    </location>
</feature>
<keyword evidence="7" id="KW-0472">Membrane</keyword>
<accession>A0ABN3NAE9</accession>
<dbReference type="Gene3D" id="2.60.120.560">
    <property type="entry name" value="Exo-inulinase, domain 1"/>
    <property type="match status" value="1"/>
</dbReference>
<feature type="compositionally biased region" description="Pro residues" evidence="6">
    <location>
        <begin position="292"/>
        <end position="306"/>
    </location>
</feature>
<keyword evidence="3" id="KW-0418">Kinase</keyword>
<evidence type="ECO:0000256" key="7">
    <source>
        <dbReference type="SAM" id="Phobius"/>
    </source>
</evidence>
<dbReference type="InterPro" id="IPR011009">
    <property type="entry name" value="Kinase-like_dom_sf"/>
</dbReference>
<feature type="transmembrane region" description="Helical" evidence="7">
    <location>
        <begin position="319"/>
        <end position="342"/>
    </location>
</feature>
<dbReference type="EMBL" id="BAAARY010000004">
    <property type="protein sequence ID" value="GAA2517668.1"/>
    <property type="molecule type" value="Genomic_DNA"/>
</dbReference>
<feature type="compositionally biased region" description="Low complexity" evidence="6">
    <location>
        <begin position="583"/>
        <end position="598"/>
    </location>
</feature>
<feature type="region of interest" description="Disordered" evidence="6">
    <location>
        <begin position="566"/>
        <end position="612"/>
    </location>
</feature>